<dbReference type="EMBL" id="OZ037946">
    <property type="protein sequence ID" value="CAL1704342.1"/>
    <property type="molecule type" value="Genomic_DNA"/>
</dbReference>
<reference evidence="3" key="1">
    <citation type="submission" date="2024-04" db="EMBL/GenBank/DDBJ databases">
        <authorList>
            <person name="Shaw F."/>
            <person name="Minotto A."/>
        </authorList>
    </citation>
    <scope>NUCLEOTIDE SEQUENCE [LARGE SCALE GENOMIC DNA]</scope>
</reference>
<feature type="compositionally biased region" description="Pro residues" evidence="1">
    <location>
        <begin position="124"/>
        <end position="137"/>
    </location>
</feature>
<accession>A0ABP1D912</accession>
<dbReference type="PANTHER" id="PTHR28139:SF1">
    <property type="entry name" value="UPF0768 PROTEIN YBL029C-A"/>
    <property type="match status" value="1"/>
</dbReference>
<evidence type="ECO:0008006" key="4">
    <source>
        <dbReference type="Google" id="ProtNLM"/>
    </source>
</evidence>
<gene>
    <name evidence="2" type="ORF">GFSPODELE1_LOCUS4964</name>
</gene>
<organism evidence="2 3">
    <name type="scientific">Somion occarium</name>
    <dbReference type="NCBI Taxonomy" id="3059160"/>
    <lineage>
        <taxon>Eukaryota</taxon>
        <taxon>Fungi</taxon>
        <taxon>Dikarya</taxon>
        <taxon>Basidiomycota</taxon>
        <taxon>Agaricomycotina</taxon>
        <taxon>Agaricomycetes</taxon>
        <taxon>Polyporales</taxon>
        <taxon>Cerrenaceae</taxon>
        <taxon>Somion</taxon>
    </lineage>
</organism>
<feature type="region of interest" description="Disordered" evidence="1">
    <location>
        <begin position="122"/>
        <end position="149"/>
    </location>
</feature>
<protein>
    <recommendedName>
        <fullName evidence="4">Zinc-ribbon 15 domain-containing protein</fullName>
    </recommendedName>
</protein>
<dbReference type="Proteomes" id="UP001497453">
    <property type="component" value="Chromosome 3"/>
</dbReference>
<evidence type="ECO:0000313" key="3">
    <source>
        <dbReference type="Proteomes" id="UP001497453"/>
    </source>
</evidence>
<keyword evidence="3" id="KW-1185">Reference proteome</keyword>
<name>A0ABP1D912_9APHY</name>
<dbReference type="PANTHER" id="PTHR28139">
    <property type="entry name" value="UPF0768 PROTEIN YBL029C-A"/>
    <property type="match status" value="1"/>
</dbReference>
<evidence type="ECO:0000256" key="1">
    <source>
        <dbReference type="SAM" id="MobiDB-lite"/>
    </source>
</evidence>
<evidence type="ECO:0000313" key="2">
    <source>
        <dbReference type="EMBL" id="CAL1704342.1"/>
    </source>
</evidence>
<sequence>MAAAKSLVAVSRHAAPQLLPQPPPPLSKITMDFFFCIPILIGCNKKIKPEGDEPPRICPRCHNASVTRAKSRTWFELCFVPLVPLSTKHIWICAICQWNIPIQPGWEPQVPVYGFQPGGQAPWGGPPVHPSPPPPPAAYQQGQKTGYNV</sequence>
<proteinExistence type="predicted"/>